<evidence type="ECO:0000259" key="1">
    <source>
        <dbReference type="Pfam" id="PF01738"/>
    </source>
</evidence>
<protein>
    <recommendedName>
        <fullName evidence="1">Dienelactone hydrolase domain-containing protein</fullName>
    </recommendedName>
</protein>
<gene>
    <name evidence="2" type="ORF">METZ01_LOCUS232171</name>
</gene>
<dbReference type="SUPFAM" id="SSF53474">
    <property type="entry name" value="alpha/beta-Hydrolases"/>
    <property type="match status" value="1"/>
</dbReference>
<name>A0A382GX97_9ZZZZ</name>
<organism evidence="2">
    <name type="scientific">marine metagenome</name>
    <dbReference type="NCBI Taxonomy" id="408172"/>
    <lineage>
        <taxon>unclassified sequences</taxon>
        <taxon>metagenomes</taxon>
        <taxon>ecological metagenomes</taxon>
    </lineage>
</organism>
<dbReference type="PANTHER" id="PTHR22946:SF0">
    <property type="entry name" value="DIENELACTONE HYDROLASE DOMAIN-CONTAINING PROTEIN"/>
    <property type="match status" value="1"/>
</dbReference>
<accession>A0A382GX97</accession>
<dbReference type="EMBL" id="UINC01057781">
    <property type="protein sequence ID" value="SVB79317.1"/>
    <property type="molecule type" value="Genomic_DNA"/>
</dbReference>
<dbReference type="Gene3D" id="3.40.50.1820">
    <property type="entry name" value="alpha/beta hydrolase"/>
    <property type="match status" value="1"/>
</dbReference>
<evidence type="ECO:0000313" key="2">
    <source>
        <dbReference type="EMBL" id="SVB79317.1"/>
    </source>
</evidence>
<dbReference type="GO" id="GO:0016787">
    <property type="term" value="F:hydrolase activity"/>
    <property type="evidence" value="ECO:0007669"/>
    <property type="project" value="InterPro"/>
</dbReference>
<dbReference type="PANTHER" id="PTHR22946">
    <property type="entry name" value="DIENELACTONE HYDROLASE DOMAIN-CONTAINING PROTEIN-RELATED"/>
    <property type="match status" value="1"/>
</dbReference>
<reference evidence="2" key="1">
    <citation type="submission" date="2018-05" db="EMBL/GenBank/DDBJ databases">
        <authorList>
            <person name="Lanie J.A."/>
            <person name="Ng W.-L."/>
            <person name="Kazmierczak K.M."/>
            <person name="Andrzejewski T.M."/>
            <person name="Davidsen T.M."/>
            <person name="Wayne K.J."/>
            <person name="Tettelin H."/>
            <person name="Glass J.I."/>
            <person name="Rusch D."/>
            <person name="Podicherti R."/>
            <person name="Tsui H.-C.T."/>
            <person name="Winkler M.E."/>
        </authorList>
    </citation>
    <scope>NUCLEOTIDE SEQUENCE</scope>
</reference>
<proteinExistence type="predicted"/>
<feature type="domain" description="Dienelactone hydrolase" evidence="1">
    <location>
        <begin position="15"/>
        <end position="185"/>
    </location>
</feature>
<feature type="non-terminal residue" evidence="2">
    <location>
        <position position="186"/>
    </location>
</feature>
<dbReference type="AlphaFoldDB" id="A0A382GX97"/>
<dbReference type="InterPro" id="IPR029058">
    <property type="entry name" value="AB_hydrolase_fold"/>
</dbReference>
<dbReference type="InterPro" id="IPR050261">
    <property type="entry name" value="FrsA_esterase"/>
</dbReference>
<dbReference type="Pfam" id="PF01738">
    <property type="entry name" value="DLH"/>
    <property type="match status" value="1"/>
</dbReference>
<dbReference type="InterPro" id="IPR002925">
    <property type="entry name" value="Dienelactn_hydro"/>
</dbReference>
<sequence length="186" mass="20156">MRIEKVNYQAENVDLEGYVAFPEVDNAPLVLVAHTWAGKDQFVHQKAEDLASLGYVGFSVDMYGNGKVGADAAENESLMTPLVNDRDKLKNRIISALNYGKNLPGVDSDRTAAIGYCFGGLVVLDLARSGEELKGVVSFHGLLMPSDISKKGIKAKVLVLHGERDPMVPLDMVDAFQKEMTEAGAD</sequence>